<gene>
    <name evidence="1" type="ORF">BSPP4475_05940</name>
</gene>
<evidence type="ECO:0000313" key="2">
    <source>
        <dbReference type="Proteomes" id="UP001189619"/>
    </source>
</evidence>
<dbReference type="EMBL" id="OY569118">
    <property type="protein sequence ID" value="CAJ1001853.1"/>
    <property type="molecule type" value="Genomic_DNA"/>
</dbReference>
<accession>A0AA48M5Y2</accession>
<proteinExistence type="predicted"/>
<organism evidence="1 2">
    <name type="scientific">Brevibacillus aydinogluensis</name>
    <dbReference type="NCBI Taxonomy" id="927786"/>
    <lineage>
        <taxon>Bacteria</taxon>
        <taxon>Bacillati</taxon>
        <taxon>Bacillota</taxon>
        <taxon>Bacilli</taxon>
        <taxon>Bacillales</taxon>
        <taxon>Paenibacillaceae</taxon>
        <taxon>Brevibacillus</taxon>
    </lineage>
</organism>
<protein>
    <submittedName>
        <fullName evidence="1">Uncharacterized protein</fullName>
    </submittedName>
</protein>
<dbReference type="KEGG" id="bayd:BSPP4475_05940"/>
<sequence length="42" mass="5014">MQFIKGNKAILEHEKDGEDIQLFEYVRTVPVKYVWSDALCWI</sequence>
<name>A0AA48M5Y2_9BACL</name>
<dbReference type="Proteomes" id="UP001189619">
    <property type="component" value="Chromosome"/>
</dbReference>
<keyword evidence="2" id="KW-1185">Reference proteome</keyword>
<reference evidence="1" key="1">
    <citation type="submission" date="2023-07" db="EMBL/GenBank/DDBJ databases">
        <authorList>
            <person name="Ivanov I."/>
            <person name="Teneva D."/>
            <person name="Stoikov I."/>
        </authorList>
    </citation>
    <scope>NUCLEOTIDE SEQUENCE</scope>
    <source>
        <strain evidence="1">4475</strain>
    </source>
</reference>
<evidence type="ECO:0000313" key="1">
    <source>
        <dbReference type="EMBL" id="CAJ1001853.1"/>
    </source>
</evidence>
<dbReference type="AlphaFoldDB" id="A0AA48M5Y2"/>